<dbReference type="AlphaFoldDB" id="X1SJ23"/>
<organism evidence="1">
    <name type="scientific">marine sediment metagenome</name>
    <dbReference type="NCBI Taxonomy" id="412755"/>
    <lineage>
        <taxon>unclassified sequences</taxon>
        <taxon>metagenomes</taxon>
        <taxon>ecological metagenomes</taxon>
    </lineage>
</organism>
<feature type="non-terminal residue" evidence="1">
    <location>
        <position position="1"/>
    </location>
</feature>
<name>X1SJ23_9ZZZZ</name>
<proteinExistence type="predicted"/>
<reference evidence="1" key="1">
    <citation type="journal article" date="2014" name="Front. Microbiol.">
        <title>High frequency of phylogenetically diverse reductive dehalogenase-homologous genes in deep subseafloor sedimentary metagenomes.</title>
        <authorList>
            <person name="Kawai M."/>
            <person name="Futagami T."/>
            <person name="Toyoda A."/>
            <person name="Takaki Y."/>
            <person name="Nishi S."/>
            <person name="Hori S."/>
            <person name="Arai W."/>
            <person name="Tsubouchi T."/>
            <person name="Morono Y."/>
            <person name="Uchiyama I."/>
            <person name="Ito T."/>
            <person name="Fujiyama A."/>
            <person name="Inagaki F."/>
            <person name="Takami H."/>
        </authorList>
    </citation>
    <scope>NUCLEOTIDE SEQUENCE</scope>
    <source>
        <strain evidence="1">Expedition CK06-06</strain>
    </source>
</reference>
<accession>X1SJ23</accession>
<sequence>NDVSVFINFEKEIEDSLEGTIKKFQDAFW</sequence>
<gene>
    <name evidence="1" type="ORF">S12H4_22838</name>
</gene>
<comment type="caution">
    <text evidence="1">The sequence shown here is derived from an EMBL/GenBank/DDBJ whole genome shotgun (WGS) entry which is preliminary data.</text>
</comment>
<dbReference type="EMBL" id="BARW01011991">
    <property type="protein sequence ID" value="GAI79141.1"/>
    <property type="molecule type" value="Genomic_DNA"/>
</dbReference>
<protein>
    <submittedName>
        <fullName evidence="1">Uncharacterized protein</fullName>
    </submittedName>
</protein>
<evidence type="ECO:0000313" key="1">
    <source>
        <dbReference type="EMBL" id="GAI79141.1"/>
    </source>
</evidence>